<dbReference type="InParanoid" id="A0A1Q3AP83"/>
<keyword evidence="3" id="KW-1185">Reference proteome</keyword>
<gene>
    <name evidence="2" type="ORF">CFOL_v3_00977</name>
</gene>
<dbReference type="SUPFAM" id="SSF53098">
    <property type="entry name" value="Ribonuclease H-like"/>
    <property type="match status" value="1"/>
</dbReference>
<name>A0A1Q3AP83_CEPFO</name>
<proteinExistence type="predicted"/>
<dbReference type="Proteomes" id="UP000187406">
    <property type="component" value="Unassembled WGS sequence"/>
</dbReference>
<accession>A0A1Q3AP83</accession>
<reference evidence="3" key="1">
    <citation type="submission" date="2016-04" db="EMBL/GenBank/DDBJ databases">
        <title>Cephalotus genome sequencing.</title>
        <authorList>
            <person name="Fukushima K."/>
            <person name="Hasebe M."/>
            <person name="Fang X."/>
        </authorList>
    </citation>
    <scope>NUCLEOTIDE SEQUENCE [LARGE SCALE GENOMIC DNA]</scope>
    <source>
        <strain evidence="3">cv. St1</strain>
    </source>
</reference>
<dbReference type="Pfam" id="PF25597">
    <property type="entry name" value="SH3_retrovirus"/>
    <property type="match status" value="1"/>
</dbReference>
<dbReference type="InterPro" id="IPR039537">
    <property type="entry name" value="Retrotran_Ty1/copia-like"/>
</dbReference>
<dbReference type="AlphaFoldDB" id="A0A1Q3AP83"/>
<dbReference type="PANTHER" id="PTHR42648:SF32">
    <property type="entry name" value="RIBONUCLEASE H-LIKE DOMAIN, GAG-PRE-INTEGRASE DOMAIN PROTEIN-RELATED"/>
    <property type="match status" value="1"/>
</dbReference>
<dbReference type="OrthoDB" id="1751476at2759"/>
<sequence length="202" mass="23762">MCRTLLNENNLPKYFWAEAINTSCYILNRIFIRPILKKTPYELWRERKPNIYYLHAFGCKCFIHNNGKDHFSKFDSKIDEGIFLGYSTCSRAFRCFNKITLLVEESMHEIFEETNPTLPKEVTNVDSLVFIKNKVDELNLDDGKKEEFMNEEPSRSYQEALHNNTLKVVRGHPHEAILGNPRLGVTTRSSLNHNYIAFFYLK</sequence>
<dbReference type="PANTHER" id="PTHR42648">
    <property type="entry name" value="TRANSPOSASE, PUTATIVE-RELATED"/>
    <property type="match status" value="1"/>
</dbReference>
<dbReference type="EMBL" id="BDDD01000032">
    <property type="protein sequence ID" value="GAV57440.1"/>
    <property type="molecule type" value="Genomic_DNA"/>
</dbReference>
<evidence type="ECO:0000259" key="1">
    <source>
        <dbReference type="Pfam" id="PF25597"/>
    </source>
</evidence>
<comment type="caution">
    <text evidence="2">The sequence shown here is derived from an EMBL/GenBank/DDBJ whole genome shotgun (WGS) entry which is preliminary data.</text>
</comment>
<feature type="domain" description="Retroviral polymerase SH3-like" evidence="1">
    <location>
        <begin position="59"/>
        <end position="115"/>
    </location>
</feature>
<protein>
    <recommendedName>
        <fullName evidence="1">Retroviral polymerase SH3-like domain-containing protein</fullName>
    </recommendedName>
</protein>
<evidence type="ECO:0000313" key="2">
    <source>
        <dbReference type="EMBL" id="GAV57440.1"/>
    </source>
</evidence>
<evidence type="ECO:0000313" key="3">
    <source>
        <dbReference type="Proteomes" id="UP000187406"/>
    </source>
</evidence>
<dbReference type="InterPro" id="IPR012337">
    <property type="entry name" value="RNaseH-like_sf"/>
</dbReference>
<dbReference type="InterPro" id="IPR057670">
    <property type="entry name" value="SH3_retrovirus"/>
</dbReference>
<organism evidence="2 3">
    <name type="scientific">Cephalotus follicularis</name>
    <name type="common">Albany pitcher plant</name>
    <dbReference type="NCBI Taxonomy" id="3775"/>
    <lineage>
        <taxon>Eukaryota</taxon>
        <taxon>Viridiplantae</taxon>
        <taxon>Streptophyta</taxon>
        <taxon>Embryophyta</taxon>
        <taxon>Tracheophyta</taxon>
        <taxon>Spermatophyta</taxon>
        <taxon>Magnoliopsida</taxon>
        <taxon>eudicotyledons</taxon>
        <taxon>Gunneridae</taxon>
        <taxon>Pentapetalae</taxon>
        <taxon>rosids</taxon>
        <taxon>fabids</taxon>
        <taxon>Oxalidales</taxon>
        <taxon>Cephalotaceae</taxon>
        <taxon>Cephalotus</taxon>
    </lineage>
</organism>